<dbReference type="CDD" id="cd14066">
    <property type="entry name" value="STKc_IRAK"/>
    <property type="match status" value="1"/>
</dbReference>
<evidence type="ECO:0000313" key="18">
    <source>
        <dbReference type="Proteomes" id="UP000737018"/>
    </source>
</evidence>
<dbReference type="InterPro" id="IPR024788">
    <property type="entry name" value="Malectin-like_Carb-bd_dom"/>
</dbReference>
<dbReference type="Pfam" id="PF12819">
    <property type="entry name" value="Malectin_like"/>
    <property type="match status" value="1"/>
</dbReference>
<name>A0A8J4QCL7_9ROSI</name>
<evidence type="ECO:0000256" key="7">
    <source>
        <dbReference type="ARBA" id="ARBA00022777"/>
    </source>
</evidence>
<dbReference type="InterPro" id="IPR045272">
    <property type="entry name" value="ANXUR1/2-like"/>
</dbReference>
<evidence type="ECO:0000259" key="16">
    <source>
        <dbReference type="PROSITE" id="PS50011"/>
    </source>
</evidence>
<evidence type="ECO:0000256" key="14">
    <source>
        <dbReference type="SAM" id="Phobius"/>
    </source>
</evidence>
<dbReference type="GO" id="GO:0004714">
    <property type="term" value="F:transmembrane receptor protein tyrosine kinase activity"/>
    <property type="evidence" value="ECO:0007669"/>
    <property type="project" value="InterPro"/>
</dbReference>
<dbReference type="PANTHER" id="PTHR34590">
    <property type="entry name" value="OS03G0124300 PROTEIN-RELATED"/>
    <property type="match status" value="1"/>
</dbReference>
<proteinExistence type="predicted"/>
<keyword evidence="5 15" id="KW-0732">Signal</keyword>
<feature type="transmembrane region" description="Helical" evidence="14">
    <location>
        <begin position="432"/>
        <end position="456"/>
    </location>
</feature>
<comment type="caution">
    <text evidence="17">The sequence shown here is derived from an EMBL/GenBank/DDBJ whole genome shotgun (WGS) entry which is preliminary data.</text>
</comment>
<keyword evidence="3" id="KW-0808">Transferase</keyword>
<gene>
    <name evidence="17" type="ORF">CMV_025459</name>
</gene>
<feature type="domain" description="Protein kinase" evidence="16">
    <location>
        <begin position="496"/>
        <end position="772"/>
    </location>
</feature>
<evidence type="ECO:0000256" key="5">
    <source>
        <dbReference type="ARBA" id="ARBA00022729"/>
    </source>
</evidence>
<dbReference type="Gene3D" id="2.60.120.430">
    <property type="entry name" value="Galactose-binding lectin"/>
    <property type="match status" value="2"/>
</dbReference>
<dbReference type="SMART" id="SM00220">
    <property type="entry name" value="S_TKc"/>
    <property type="match status" value="1"/>
</dbReference>
<dbReference type="PANTHER" id="PTHR34590:SF15">
    <property type="entry name" value="PROTEIN KINASE DOMAIN-CONTAINING PROTEIN"/>
    <property type="match status" value="1"/>
</dbReference>
<evidence type="ECO:0000256" key="2">
    <source>
        <dbReference type="ARBA" id="ARBA00022527"/>
    </source>
</evidence>
<keyword evidence="10 14" id="KW-0472">Membrane</keyword>
<dbReference type="Pfam" id="PF07714">
    <property type="entry name" value="PK_Tyr_Ser-Thr"/>
    <property type="match status" value="1"/>
</dbReference>
<accession>A0A8J4QCL7</accession>
<dbReference type="AlphaFoldDB" id="A0A8J4QCL7"/>
<feature type="region of interest" description="Disordered" evidence="13">
    <location>
        <begin position="403"/>
        <end position="426"/>
    </location>
</feature>
<dbReference type="InterPro" id="IPR011009">
    <property type="entry name" value="Kinase-like_dom_sf"/>
</dbReference>
<feature type="signal peptide" evidence="15">
    <location>
        <begin position="1"/>
        <end position="32"/>
    </location>
</feature>
<evidence type="ECO:0000256" key="12">
    <source>
        <dbReference type="PROSITE-ProRule" id="PRU10141"/>
    </source>
</evidence>
<evidence type="ECO:0000256" key="8">
    <source>
        <dbReference type="ARBA" id="ARBA00022840"/>
    </source>
</evidence>
<protein>
    <recommendedName>
        <fullName evidence="16">Protein kinase domain-containing protein</fullName>
    </recommendedName>
</protein>
<evidence type="ECO:0000256" key="3">
    <source>
        <dbReference type="ARBA" id="ARBA00022679"/>
    </source>
</evidence>
<dbReference type="PROSITE" id="PS00108">
    <property type="entry name" value="PROTEIN_KINASE_ST"/>
    <property type="match status" value="1"/>
</dbReference>
<dbReference type="FunFam" id="1.10.510.10:FF:000252">
    <property type="entry name" value="Receptor-like protein kinase FERONIA"/>
    <property type="match status" value="1"/>
</dbReference>
<organism evidence="17 18">
    <name type="scientific">Castanea mollissima</name>
    <name type="common">Chinese chestnut</name>
    <dbReference type="NCBI Taxonomy" id="60419"/>
    <lineage>
        <taxon>Eukaryota</taxon>
        <taxon>Viridiplantae</taxon>
        <taxon>Streptophyta</taxon>
        <taxon>Embryophyta</taxon>
        <taxon>Tracheophyta</taxon>
        <taxon>Spermatophyta</taxon>
        <taxon>Magnoliopsida</taxon>
        <taxon>eudicotyledons</taxon>
        <taxon>Gunneridae</taxon>
        <taxon>Pentapetalae</taxon>
        <taxon>rosids</taxon>
        <taxon>fabids</taxon>
        <taxon>Fagales</taxon>
        <taxon>Fagaceae</taxon>
        <taxon>Castanea</taxon>
    </lineage>
</organism>
<evidence type="ECO:0000256" key="6">
    <source>
        <dbReference type="ARBA" id="ARBA00022741"/>
    </source>
</evidence>
<dbReference type="InterPro" id="IPR008271">
    <property type="entry name" value="Ser/Thr_kinase_AS"/>
</dbReference>
<keyword evidence="8 12" id="KW-0067">ATP-binding</keyword>
<dbReference type="SUPFAM" id="SSF56112">
    <property type="entry name" value="Protein kinase-like (PK-like)"/>
    <property type="match status" value="1"/>
</dbReference>
<keyword evidence="6 12" id="KW-0547">Nucleotide-binding</keyword>
<dbReference type="GO" id="GO:0016020">
    <property type="term" value="C:membrane"/>
    <property type="evidence" value="ECO:0007669"/>
    <property type="project" value="UniProtKB-SubCell"/>
</dbReference>
<feature type="chain" id="PRO_5035197524" description="Protein kinase domain-containing protein" evidence="15">
    <location>
        <begin position="33"/>
        <end position="838"/>
    </location>
</feature>
<feature type="compositionally biased region" description="Pro residues" evidence="13">
    <location>
        <begin position="406"/>
        <end position="417"/>
    </location>
</feature>
<comment type="subcellular location">
    <subcellularLocation>
        <location evidence="1">Membrane</location>
        <topology evidence="1">Single-pass type I membrane protein</topology>
    </subcellularLocation>
</comment>
<dbReference type="InterPro" id="IPR000719">
    <property type="entry name" value="Prot_kinase_dom"/>
</dbReference>
<feature type="binding site" evidence="12">
    <location>
        <position position="526"/>
    </location>
    <ligand>
        <name>ATP</name>
        <dbReference type="ChEBI" id="CHEBI:30616"/>
    </ligand>
</feature>
<reference evidence="17" key="1">
    <citation type="submission" date="2020-03" db="EMBL/GenBank/DDBJ databases">
        <title>Castanea mollissima Vanexum genome sequencing.</title>
        <authorList>
            <person name="Staton M."/>
        </authorList>
    </citation>
    <scope>NUCLEOTIDE SEQUENCE</scope>
    <source>
        <tissue evidence="17">Leaf</tissue>
    </source>
</reference>
<dbReference type="InterPro" id="IPR017441">
    <property type="entry name" value="Protein_kinase_ATP_BS"/>
</dbReference>
<keyword evidence="2" id="KW-0723">Serine/threonine-protein kinase</keyword>
<dbReference type="GO" id="GO:0005524">
    <property type="term" value="F:ATP binding"/>
    <property type="evidence" value="ECO:0007669"/>
    <property type="project" value="UniProtKB-UniRule"/>
</dbReference>
<keyword evidence="18" id="KW-1185">Reference proteome</keyword>
<dbReference type="PROSITE" id="PS50011">
    <property type="entry name" value="PROTEIN_KINASE_DOM"/>
    <property type="match status" value="1"/>
</dbReference>
<dbReference type="Gene3D" id="3.30.200.20">
    <property type="entry name" value="Phosphorylase Kinase, domain 1"/>
    <property type="match status" value="1"/>
</dbReference>
<dbReference type="FunFam" id="2.60.120.430:FF:000003">
    <property type="entry name" value="FERONIA receptor-like kinase"/>
    <property type="match status" value="1"/>
</dbReference>
<dbReference type="PROSITE" id="PS00107">
    <property type="entry name" value="PROTEIN_KINASE_ATP"/>
    <property type="match status" value="1"/>
</dbReference>
<evidence type="ECO:0000256" key="9">
    <source>
        <dbReference type="ARBA" id="ARBA00022989"/>
    </source>
</evidence>
<dbReference type="InterPro" id="IPR001245">
    <property type="entry name" value="Ser-Thr/Tyr_kinase_cat_dom"/>
</dbReference>
<sequence length="838" mass="92480">MGNTYLSTTLRPCLTALYFVFLLHHFSNTVDGGDSPPPYTPVDNIILNCGSSGNSTANDGRIWIGDVNSKFFPPESSQNQASLKATAVKQSSSATGIPYTTARLSDSAFTYIFPVTPGQKFVRLYFYPASYGNFDRSKAIFSVKTGSFTLLSNFSASVTADADGDPGDTILREFCVNIEEAERLNLTFTPSDSNSFAFVNGIEILSMPPNLYYTPSDSLGFPFIGQENWYSIGNGTALEMVYRINVGGAFISTAEDTGMFRSWSTDEKYLTEDISSVLPVNTTIELQFTKIPAYTAPQAVYRSARTMGMNKTINKSYNLTWEFPVDSGFDYLVSSQCDEWAGSNGVPVYRDYVVSMFGKENQKKMNLSIALEANPDDHATYWSDAILNGLEVFKVSDPRGNLAGPNPDPLPLTPPTTVPQRQSTKSKKNNTATIIAVVGGGVSGFTILLILVVLIFRLAERVKNSDNSTKASGSTLPCSLSRYFSLAEIIAATNNFDKVLIIGAGGFGDVYKGYINGSAATPVAIKRLKSGSQQGAQEFKTEIAMLSQLRHRHLVSLIGYCEDGNEMILVYDYMAHGTLRDHLYNTKYQPLSWKQRLQICIGAAHGLNYLHTGATYTIIHRDMKSTNILLDEQWLAKVSDFGLSKFGPIMFKSHVSTVVKGTFGYLDPEYYRYQRLTEKSDVYSYGVVLCEVLCGKPPIIRTDEDEPMGLVAWVLQWYRNGKLDQIVDPSLKGEIEPECLKKFGEIVENCLLDNGTKRPSMNDVVGGLELVLELQESAKKDVKLDLAEEIDMNDDDEHALIPMSDVNESDDMIFSSSEKLSSSNSNSQVTVVSPRNFC</sequence>
<evidence type="ECO:0000256" key="11">
    <source>
        <dbReference type="ARBA" id="ARBA00023180"/>
    </source>
</evidence>
<evidence type="ECO:0000256" key="1">
    <source>
        <dbReference type="ARBA" id="ARBA00004479"/>
    </source>
</evidence>
<evidence type="ECO:0000256" key="13">
    <source>
        <dbReference type="SAM" id="MobiDB-lite"/>
    </source>
</evidence>
<dbReference type="Proteomes" id="UP000737018">
    <property type="component" value="Unassembled WGS sequence"/>
</dbReference>
<dbReference type="Gene3D" id="1.10.510.10">
    <property type="entry name" value="Transferase(Phosphotransferase) domain 1"/>
    <property type="match status" value="1"/>
</dbReference>
<keyword evidence="11" id="KW-0325">Glycoprotein</keyword>
<dbReference type="FunFam" id="3.30.200.20:FF:000039">
    <property type="entry name" value="receptor-like protein kinase FERONIA"/>
    <property type="match status" value="1"/>
</dbReference>
<dbReference type="EMBL" id="JRKL02006719">
    <property type="protein sequence ID" value="KAF3948562.1"/>
    <property type="molecule type" value="Genomic_DNA"/>
</dbReference>
<keyword evidence="7" id="KW-0418">Kinase</keyword>
<evidence type="ECO:0000313" key="17">
    <source>
        <dbReference type="EMBL" id="KAF3948562.1"/>
    </source>
</evidence>
<evidence type="ECO:0000256" key="15">
    <source>
        <dbReference type="SAM" id="SignalP"/>
    </source>
</evidence>
<dbReference type="OrthoDB" id="1720310at2759"/>
<evidence type="ECO:0000256" key="10">
    <source>
        <dbReference type="ARBA" id="ARBA00023136"/>
    </source>
</evidence>
<evidence type="ECO:0000256" key="4">
    <source>
        <dbReference type="ARBA" id="ARBA00022692"/>
    </source>
</evidence>
<keyword evidence="4 14" id="KW-0812">Transmembrane</keyword>
<keyword evidence="9 14" id="KW-1133">Transmembrane helix</keyword>
<dbReference type="GO" id="GO:0004674">
    <property type="term" value="F:protein serine/threonine kinase activity"/>
    <property type="evidence" value="ECO:0007669"/>
    <property type="project" value="UniProtKB-KW"/>
</dbReference>